<reference evidence="1" key="1">
    <citation type="submission" date="2017-07" db="EMBL/GenBank/DDBJ databases">
        <title>Taro Niue Genome Assembly and Annotation.</title>
        <authorList>
            <person name="Atibalentja N."/>
            <person name="Keating K."/>
            <person name="Fields C.J."/>
        </authorList>
    </citation>
    <scope>NUCLEOTIDE SEQUENCE</scope>
    <source>
        <strain evidence="1">Niue_2</strain>
        <tissue evidence="1">Leaf</tissue>
    </source>
</reference>
<dbReference type="EMBL" id="NMUH01006410">
    <property type="protein sequence ID" value="MQM15203.1"/>
    <property type="molecule type" value="Genomic_DNA"/>
</dbReference>
<evidence type="ECO:0000313" key="2">
    <source>
        <dbReference type="Proteomes" id="UP000652761"/>
    </source>
</evidence>
<name>A0A843WUZ3_COLES</name>
<feature type="non-terminal residue" evidence="1">
    <location>
        <position position="108"/>
    </location>
</feature>
<proteinExistence type="predicted"/>
<dbReference type="Proteomes" id="UP000652761">
    <property type="component" value="Unassembled WGS sequence"/>
</dbReference>
<feature type="non-terminal residue" evidence="1">
    <location>
        <position position="1"/>
    </location>
</feature>
<evidence type="ECO:0000313" key="1">
    <source>
        <dbReference type="EMBL" id="MQM15203.1"/>
    </source>
</evidence>
<gene>
    <name evidence="1" type="ORF">Taro_048146</name>
</gene>
<accession>A0A843WUZ3</accession>
<protein>
    <submittedName>
        <fullName evidence="1">Uncharacterized protein</fullName>
    </submittedName>
</protein>
<organism evidence="1 2">
    <name type="scientific">Colocasia esculenta</name>
    <name type="common">Wild taro</name>
    <name type="synonym">Arum esculentum</name>
    <dbReference type="NCBI Taxonomy" id="4460"/>
    <lineage>
        <taxon>Eukaryota</taxon>
        <taxon>Viridiplantae</taxon>
        <taxon>Streptophyta</taxon>
        <taxon>Embryophyta</taxon>
        <taxon>Tracheophyta</taxon>
        <taxon>Spermatophyta</taxon>
        <taxon>Magnoliopsida</taxon>
        <taxon>Liliopsida</taxon>
        <taxon>Araceae</taxon>
        <taxon>Aroideae</taxon>
        <taxon>Colocasieae</taxon>
        <taxon>Colocasia</taxon>
    </lineage>
</organism>
<dbReference type="AlphaFoldDB" id="A0A843WUZ3"/>
<keyword evidence="2" id="KW-1185">Reference proteome</keyword>
<comment type="caution">
    <text evidence="1">The sequence shown here is derived from an EMBL/GenBank/DDBJ whole genome shotgun (WGS) entry which is preliminary data.</text>
</comment>
<sequence>IGTARKAPFQNRHFDPVETRLHSDISGPVAKFLSRSVVAGFRCDRIRIPLRSNGHNIPLANELGITFRPDIGIADVTTIQNRHYETVDRALLLQNSVSGPKFTVERVY</sequence>